<dbReference type="SMART" id="SM00530">
    <property type="entry name" value="HTH_XRE"/>
    <property type="match status" value="1"/>
</dbReference>
<dbReference type="InterPro" id="IPR010982">
    <property type="entry name" value="Lambda_DNA-bd_dom_sf"/>
</dbReference>
<dbReference type="PROSITE" id="PS50943">
    <property type="entry name" value="HTH_CROC1"/>
    <property type="match status" value="1"/>
</dbReference>
<dbReference type="Gene3D" id="1.10.260.40">
    <property type="entry name" value="lambda repressor-like DNA-binding domains"/>
    <property type="match status" value="1"/>
</dbReference>
<dbReference type="SUPFAM" id="SSF47413">
    <property type="entry name" value="lambda repressor-like DNA-binding domains"/>
    <property type="match status" value="1"/>
</dbReference>
<reference evidence="2" key="1">
    <citation type="submission" date="2023-08" db="EMBL/GenBank/DDBJ databases">
        <authorList>
            <person name="Messyasz A."/>
            <person name="Mannisto M.K."/>
            <person name="Kerkhof L.J."/>
            <person name="Haggblom M."/>
        </authorList>
    </citation>
    <scope>NUCLEOTIDE SEQUENCE</scope>
    <source>
        <strain evidence="2">M8UP23</strain>
    </source>
</reference>
<name>A0AAU7ZH15_9BACT</name>
<dbReference type="GO" id="GO:0003677">
    <property type="term" value="F:DNA binding"/>
    <property type="evidence" value="ECO:0007669"/>
    <property type="project" value="InterPro"/>
</dbReference>
<organism evidence="2">
    <name type="scientific">Tunturiibacter empetritectus</name>
    <dbReference type="NCBI Taxonomy" id="3069691"/>
    <lineage>
        <taxon>Bacteria</taxon>
        <taxon>Pseudomonadati</taxon>
        <taxon>Acidobacteriota</taxon>
        <taxon>Terriglobia</taxon>
        <taxon>Terriglobales</taxon>
        <taxon>Acidobacteriaceae</taxon>
        <taxon>Tunturiibacter</taxon>
    </lineage>
</organism>
<sequence>MSLHPLDGKQFRARLVLLRNAKGLKQEQLSERIGRAYNYISRVETGRVKTVPFDVLAKLALALDVTIDDLLFIDGLAESADDIKFRIKTLLETSDVKKLRKFYRLLLVIVEE</sequence>
<evidence type="ECO:0000313" key="2">
    <source>
        <dbReference type="EMBL" id="XCB27872.1"/>
    </source>
</evidence>
<dbReference type="AlphaFoldDB" id="A0AAU7ZH15"/>
<dbReference type="KEGG" id="temp:RBB75_06010"/>
<accession>A0AAU7ZH15</accession>
<gene>
    <name evidence="2" type="ORF">RBB75_06010</name>
</gene>
<dbReference type="RefSeq" id="WP_353069870.1">
    <property type="nucleotide sequence ID" value="NZ_CP132932.1"/>
</dbReference>
<feature type="domain" description="HTH cro/C1-type" evidence="1">
    <location>
        <begin position="15"/>
        <end position="70"/>
    </location>
</feature>
<dbReference type="EMBL" id="CP132932">
    <property type="protein sequence ID" value="XCB27872.1"/>
    <property type="molecule type" value="Genomic_DNA"/>
</dbReference>
<dbReference type="Pfam" id="PF01381">
    <property type="entry name" value="HTH_3"/>
    <property type="match status" value="1"/>
</dbReference>
<reference evidence="2" key="2">
    <citation type="journal article" date="2024" name="Environ. Microbiol.">
        <title>Genome analysis and description of Tunturibacter gen. nov. expands the diversity of Terriglobia in tundra soils.</title>
        <authorList>
            <person name="Messyasz A."/>
            <person name="Mannisto M.K."/>
            <person name="Kerkhof L.J."/>
            <person name="Haggblom M.M."/>
        </authorList>
    </citation>
    <scope>NUCLEOTIDE SEQUENCE</scope>
    <source>
        <strain evidence="2">M8UP23</strain>
    </source>
</reference>
<dbReference type="CDD" id="cd00093">
    <property type="entry name" value="HTH_XRE"/>
    <property type="match status" value="1"/>
</dbReference>
<dbReference type="InterPro" id="IPR001387">
    <property type="entry name" value="Cro/C1-type_HTH"/>
</dbReference>
<proteinExistence type="predicted"/>
<protein>
    <submittedName>
        <fullName evidence="2">Helix-turn-helix domain-containing protein</fullName>
    </submittedName>
</protein>
<evidence type="ECO:0000259" key="1">
    <source>
        <dbReference type="PROSITE" id="PS50943"/>
    </source>
</evidence>